<accession>A0A9P0TLX0</accession>
<organism evidence="5 6">
    <name type="scientific">Pieris brassicae</name>
    <name type="common">White butterfly</name>
    <name type="synonym">Large white butterfly</name>
    <dbReference type="NCBI Taxonomy" id="7116"/>
    <lineage>
        <taxon>Eukaryota</taxon>
        <taxon>Metazoa</taxon>
        <taxon>Ecdysozoa</taxon>
        <taxon>Arthropoda</taxon>
        <taxon>Hexapoda</taxon>
        <taxon>Insecta</taxon>
        <taxon>Pterygota</taxon>
        <taxon>Neoptera</taxon>
        <taxon>Endopterygota</taxon>
        <taxon>Lepidoptera</taxon>
        <taxon>Glossata</taxon>
        <taxon>Ditrysia</taxon>
        <taxon>Papilionoidea</taxon>
        <taxon>Pieridae</taxon>
        <taxon>Pierinae</taxon>
        <taxon>Pieris</taxon>
    </lineage>
</organism>
<feature type="domain" description="tRNA (32-2'-O)-methyltransferase regulator THADA-like C-terminal TPR repeats region" evidence="4">
    <location>
        <begin position="619"/>
        <end position="694"/>
    </location>
</feature>
<dbReference type="GO" id="GO:0030488">
    <property type="term" value="P:tRNA methylation"/>
    <property type="evidence" value="ECO:0007669"/>
    <property type="project" value="TreeGrafter"/>
</dbReference>
<evidence type="ECO:0000259" key="3">
    <source>
        <dbReference type="Pfam" id="PF10350"/>
    </source>
</evidence>
<dbReference type="AlphaFoldDB" id="A0A9P0TLX0"/>
<name>A0A9P0TLX0_PIEBR</name>
<comment type="similarity">
    <text evidence="1">Belongs to the THADA family.</text>
</comment>
<reference evidence="5" key="1">
    <citation type="submission" date="2022-05" db="EMBL/GenBank/DDBJ databases">
        <authorList>
            <person name="Okamura Y."/>
        </authorList>
    </citation>
    <scope>NUCLEOTIDE SEQUENCE</scope>
</reference>
<evidence type="ECO:0000313" key="6">
    <source>
        <dbReference type="Proteomes" id="UP001152562"/>
    </source>
</evidence>
<evidence type="ECO:0008006" key="7">
    <source>
        <dbReference type="Google" id="ProtNLM"/>
    </source>
</evidence>
<keyword evidence="2" id="KW-0819">tRNA processing</keyword>
<protein>
    <recommendedName>
        <fullName evidence="7">DUF2428 domain-containing protein</fullName>
    </recommendedName>
</protein>
<comment type="caution">
    <text evidence="5">The sequence shown here is derived from an EMBL/GenBank/DDBJ whole genome shotgun (WGS) entry which is preliminary data.</text>
</comment>
<sequence>MAFILHKSSIFKVTKATFNEKMDMGENVLMKLSVPTYEVTTLILQEVLSSFKKVHGNDELTEKILHQLWKHIMTKLFEFDDQLLCSTCFYTLLTHSKAQNIHLHNILNIINNGSEEFDKGKAFYAMTLMYGLFQSSYLTQKNKQQTQLMEIILEATFKLLMQEAYKYSQYTFIAFKIISAFKKVIDTNFQSSIFNRNNQITLLNVVNHNWENPITGVRNLIRNIFQTLVSILDKDIYHTILKEINGFYWNKAKFLMLTEIIEQSQSPMYALLNDNGWLHGLIYSLHKPGLVSCGSDMYFAVLKNIKSDDEWCEIFFKDLHIIFNGTSHKAIENFYNYWCLITLKKFPMLLDKLLFAISKEKTESSLLSALCVMKQEEISNQFMSEENSAVSYDFSRMNELVESLIEKSSTDIKNNDETKISGLHQVVLNCLWLNVKMSCDTSALLIMYVEDENICNKCLNVIVHVLETCRHKGAIEAAGSALGKSIQHLTSLPVGSDLSKLPFILLERKLKELLLEAKMASVTRRGAGLSIMVHRIVSSDMKKGKPLFHYFMNILLEACKDLDGINDCNPEKDLPKAIHIHFLTRIVMDSSLASEMMFYSARLAEVAFNNLRSSHWQIRNAALQLYGALIPKLIGQKKASGLDEETVSTVACDEFRTHSPKLWDFIGNQLENTDDNLLSHSDLVPILNILSSVARSIKILHIIVEKNGTVTRIKIVLTIL</sequence>
<evidence type="ECO:0000313" key="5">
    <source>
        <dbReference type="EMBL" id="CAH4034653.1"/>
    </source>
</evidence>
<dbReference type="PANTHER" id="PTHR14387:SF0">
    <property type="entry name" value="DUF2428 DOMAIN-CONTAINING PROTEIN"/>
    <property type="match status" value="1"/>
</dbReference>
<dbReference type="InterPro" id="IPR016024">
    <property type="entry name" value="ARM-type_fold"/>
</dbReference>
<proteinExistence type="inferred from homology"/>
<dbReference type="SUPFAM" id="SSF48371">
    <property type="entry name" value="ARM repeat"/>
    <property type="match status" value="1"/>
</dbReference>
<gene>
    <name evidence="5" type="ORF">PIBRA_LOCUS10814</name>
</gene>
<dbReference type="GO" id="GO:0005829">
    <property type="term" value="C:cytosol"/>
    <property type="evidence" value="ECO:0007669"/>
    <property type="project" value="TreeGrafter"/>
</dbReference>
<dbReference type="PANTHER" id="PTHR14387">
    <property type="entry name" value="THADA/DEATH RECEPTOR INTERACTING PROTEIN"/>
    <property type="match status" value="1"/>
</dbReference>
<feature type="domain" description="DUF2428" evidence="3">
    <location>
        <begin position="370"/>
        <end position="617"/>
    </location>
</feature>
<evidence type="ECO:0000256" key="1">
    <source>
        <dbReference type="ARBA" id="ARBA00010409"/>
    </source>
</evidence>
<dbReference type="Pfam" id="PF25151">
    <property type="entry name" value="TPR_Trm732_C"/>
    <property type="match status" value="1"/>
</dbReference>
<evidence type="ECO:0000259" key="4">
    <source>
        <dbReference type="Pfam" id="PF25151"/>
    </source>
</evidence>
<dbReference type="InterPro" id="IPR051954">
    <property type="entry name" value="tRNA_methyltransferase_THADA"/>
</dbReference>
<dbReference type="InterPro" id="IPR056842">
    <property type="entry name" value="THADA-like_TPR_C"/>
</dbReference>
<dbReference type="Proteomes" id="UP001152562">
    <property type="component" value="Unassembled WGS sequence"/>
</dbReference>
<dbReference type="EMBL" id="CALOZG010000042">
    <property type="protein sequence ID" value="CAH4034653.1"/>
    <property type="molecule type" value="Genomic_DNA"/>
</dbReference>
<keyword evidence="6" id="KW-1185">Reference proteome</keyword>
<dbReference type="Pfam" id="PF10350">
    <property type="entry name" value="DUF2428"/>
    <property type="match status" value="1"/>
</dbReference>
<evidence type="ECO:0000256" key="2">
    <source>
        <dbReference type="ARBA" id="ARBA00022694"/>
    </source>
</evidence>
<dbReference type="InterPro" id="IPR019442">
    <property type="entry name" value="THADA/TRM732_DUF2428"/>
</dbReference>